<sequence>MRDLQQRRYCAGALERMHKHVALPERVAQISSVSEVEASAMIRDALKGMQGMHDFMRLAGVVKDRVKCGPATAPFLSQLDSLDDICWMRVRRYLRLDDVMDSGPQPPVANSVQ</sequence>
<organism evidence="1 2">
    <name type="scientific">Rhipicephalus microplus</name>
    <name type="common">Cattle tick</name>
    <name type="synonym">Boophilus microplus</name>
    <dbReference type="NCBI Taxonomy" id="6941"/>
    <lineage>
        <taxon>Eukaryota</taxon>
        <taxon>Metazoa</taxon>
        <taxon>Ecdysozoa</taxon>
        <taxon>Arthropoda</taxon>
        <taxon>Chelicerata</taxon>
        <taxon>Arachnida</taxon>
        <taxon>Acari</taxon>
        <taxon>Parasitiformes</taxon>
        <taxon>Ixodida</taxon>
        <taxon>Ixodoidea</taxon>
        <taxon>Ixodidae</taxon>
        <taxon>Rhipicephalinae</taxon>
        <taxon>Rhipicephalus</taxon>
        <taxon>Boophilus</taxon>
    </lineage>
</organism>
<dbReference type="AlphaFoldDB" id="A0A9J6CTT7"/>
<dbReference type="Proteomes" id="UP000821866">
    <property type="component" value="Unassembled WGS sequence"/>
</dbReference>
<proteinExistence type="predicted"/>
<reference evidence="1" key="1">
    <citation type="journal article" date="2020" name="Cell">
        <title>Large-Scale Comparative Analyses of Tick Genomes Elucidate Their Genetic Diversity and Vector Capacities.</title>
        <authorList>
            <consortium name="Tick Genome and Microbiome Consortium (TIGMIC)"/>
            <person name="Jia N."/>
            <person name="Wang J."/>
            <person name="Shi W."/>
            <person name="Du L."/>
            <person name="Sun Y."/>
            <person name="Zhan W."/>
            <person name="Jiang J.F."/>
            <person name="Wang Q."/>
            <person name="Zhang B."/>
            <person name="Ji P."/>
            <person name="Bell-Sakyi L."/>
            <person name="Cui X.M."/>
            <person name="Yuan T.T."/>
            <person name="Jiang B.G."/>
            <person name="Yang W.F."/>
            <person name="Lam T.T."/>
            <person name="Chang Q.C."/>
            <person name="Ding S.J."/>
            <person name="Wang X.J."/>
            <person name="Zhu J.G."/>
            <person name="Ruan X.D."/>
            <person name="Zhao L."/>
            <person name="Wei J.T."/>
            <person name="Ye R.Z."/>
            <person name="Que T.C."/>
            <person name="Du C.H."/>
            <person name="Zhou Y.H."/>
            <person name="Cheng J.X."/>
            <person name="Dai P.F."/>
            <person name="Guo W.B."/>
            <person name="Han X.H."/>
            <person name="Huang E.J."/>
            <person name="Li L.F."/>
            <person name="Wei W."/>
            <person name="Gao Y.C."/>
            <person name="Liu J.Z."/>
            <person name="Shao H.Z."/>
            <person name="Wang X."/>
            <person name="Wang C.C."/>
            <person name="Yang T.C."/>
            <person name="Huo Q.B."/>
            <person name="Li W."/>
            <person name="Chen H.Y."/>
            <person name="Chen S.E."/>
            <person name="Zhou L.G."/>
            <person name="Ni X.B."/>
            <person name="Tian J.H."/>
            <person name="Sheng Y."/>
            <person name="Liu T."/>
            <person name="Pan Y.S."/>
            <person name="Xia L.Y."/>
            <person name="Li J."/>
            <person name="Zhao F."/>
            <person name="Cao W.C."/>
        </authorList>
    </citation>
    <scope>NUCLEOTIDE SEQUENCE</scope>
    <source>
        <strain evidence="1">Rmic-2018</strain>
    </source>
</reference>
<gene>
    <name evidence="1" type="ORF">HPB51_029825</name>
</gene>
<reference evidence="1" key="2">
    <citation type="submission" date="2021-09" db="EMBL/GenBank/DDBJ databases">
        <authorList>
            <person name="Jia N."/>
            <person name="Wang J."/>
            <person name="Shi W."/>
            <person name="Du L."/>
            <person name="Sun Y."/>
            <person name="Zhan W."/>
            <person name="Jiang J."/>
            <person name="Wang Q."/>
            <person name="Zhang B."/>
            <person name="Ji P."/>
            <person name="Sakyi L.B."/>
            <person name="Cui X."/>
            <person name="Yuan T."/>
            <person name="Jiang B."/>
            <person name="Yang W."/>
            <person name="Lam T.T.-Y."/>
            <person name="Chang Q."/>
            <person name="Ding S."/>
            <person name="Wang X."/>
            <person name="Zhu J."/>
            <person name="Ruan X."/>
            <person name="Zhao L."/>
            <person name="Wei J."/>
            <person name="Que T."/>
            <person name="Du C."/>
            <person name="Cheng J."/>
            <person name="Dai P."/>
            <person name="Han X."/>
            <person name="Huang E."/>
            <person name="Gao Y."/>
            <person name="Liu J."/>
            <person name="Shao H."/>
            <person name="Ye R."/>
            <person name="Li L."/>
            <person name="Wei W."/>
            <person name="Wang X."/>
            <person name="Wang C."/>
            <person name="Huo Q."/>
            <person name="Li W."/>
            <person name="Guo W."/>
            <person name="Chen H."/>
            <person name="Chen S."/>
            <person name="Zhou L."/>
            <person name="Zhou L."/>
            <person name="Ni X."/>
            <person name="Tian J."/>
            <person name="Zhou Y."/>
            <person name="Sheng Y."/>
            <person name="Liu T."/>
            <person name="Pan Y."/>
            <person name="Xia L."/>
            <person name="Li J."/>
            <person name="Zhao F."/>
            <person name="Cao W."/>
        </authorList>
    </citation>
    <scope>NUCLEOTIDE SEQUENCE</scope>
    <source>
        <strain evidence="1">Rmic-2018</strain>
        <tissue evidence="1">Larvae</tissue>
    </source>
</reference>
<evidence type="ECO:0000313" key="2">
    <source>
        <dbReference type="Proteomes" id="UP000821866"/>
    </source>
</evidence>
<protein>
    <submittedName>
        <fullName evidence="1">Uncharacterized protein</fullName>
    </submittedName>
</protein>
<comment type="caution">
    <text evidence="1">The sequence shown here is derived from an EMBL/GenBank/DDBJ whole genome shotgun (WGS) entry which is preliminary data.</text>
</comment>
<name>A0A9J6CTT7_RHIMP</name>
<keyword evidence="2" id="KW-1185">Reference proteome</keyword>
<accession>A0A9J6CTT7</accession>
<evidence type="ECO:0000313" key="1">
    <source>
        <dbReference type="EMBL" id="KAH7931520.1"/>
    </source>
</evidence>
<dbReference type="EMBL" id="JABSTU010006969">
    <property type="protein sequence ID" value="KAH7931520.1"/>
    <property type="molecule type" value="Genomic_DNA"/>
</dbReference>